<protein>
    <recommendedName>
        <fullName evidence="1">Dynein heavy chain C-terminal domain-containing protein</fullName>
    </recommendedName>
</protein>
<feature type="domain" description="Dynein heavy chain C-terminal" evidence="1">
    <location>
        <begin position="95"/>
        <end position="208"/>
    </location>
</feature>
<reference evidence="2" key="2">
    <citation type="journal article" date="2008" name="Genome Biol.">
        <title>Improved genome assembly and evidence-based global gene model set for the chordate Ciona intestinalis: new insight into intron and operon populations.</title>
        <authorList>
            <person name="Satou Y."/>
            <person name="Mineta K."/>
            <person name="Ogasawara M."/>
            <person name="Sasakura Y."/>
            <person name="Shoguchi E."/>
            <person name="Ueno K."/>
            <person name="Yamada L."/>
            <person name="Matsumoto J."/>
            <person name="Wasserscheid J."/>
            <person name="Dewar K."/>
            <person name="Wiley G.B."/>
            <person name="Macmil S.L."/>
            <person name="Roe B.A."/>
            <person name="Zeller R.W."/>
            <person name="Hastings K.E."/>
            <person name="Lemaire P."/>
            <person name="Lindquist E."/>
            <person name="Endo T."/>
            <person name="Hotta K."/>
            <person name="Inaba K."/>
        </authorList>
    </citation>
    <scope>NUCLEOTIDE SEQUENCE [LARGE SCALE GENOMIC DNA]</scope>
    <source>
        <strain evidence="2">wild type</strain>
    </source>
</reference>
<organism evidence="2 3">
    <name type="scientific">Ciona intestinalis</name>
    <name type="common">Transparent sea squirt</name>
    <name type="synonym">Ascidia intestinalis</name>
    <dbReference type="NCBI Taxonomy" id="7719"/>
    <lineage>
        <taxon>Eukaryota</taxon>
        <taxon>Metazoa</taxon>
        <taxon>Chordata</taxon>
        <taxon>Tunicata</taxon>
        <taxon>Ascidiacea</taxon>
        <taxon>Phlebobranchia</taxon>
        <taxon>Cionidae</taxon>
        <taxon>Ciona</taxon>
    </lineage>
</organism>
<dbReference type="Pfam" id="PF18199">
    <property type="entry name" value="Dynein_C"/>
    <property type="match status" value="1"/>
</dbReference>
<dbReference type="InterPro" id="IPR041228">
    <property type="entry name" value="Dynein_C"/>
</dbReference>
<reference evidence="2" key="4">
    <citation type="submission" date="2025-09" db="UniProtKB">
        <authorList>
            <consortium name="Ensembl"/>
        </authorList>
    </citation>
    <scope>IDENTIFICATION</scope>
</reference>
<sequence length="211" mass="24296">MNHQTDKIKHRNLKSILGKLSQLGGGVEQCFEVLLQKPNFQDLGLHPAAETMTTLYNSRRISHDLEFVVSTELIRKGRSVKADQPSMLPYFAVHIKRTLDNYMQQIQETRVPDTNNSIMSAPMMDFFSAEVQRIHSAIYIIRTDLNLCLSMLRGDLESSSQLLALTEDIAVDRLPRSWLKKHHSLFKFHSNQSLSMFIKHLDKRAELLGKY</sequence>
<evidence type="ECO:0000313" key="2">
    <source>
        <dbReference type="Ensembl" id="ENSCINP00000032432.1"/>
    </source>
</evidence>
<dbReference type="InParanoid" id="H2XRZ8"/>
<dbReference type="AlphaFoldDB" id="H2XRZ8"/>
<proteinExistence type="predicted"/>
<dbReference type="EMBL" id="EAAA01001985">
    <property type="status" value="NOT_ANNOTATED_CDS"/>
    <property type="molecule type" value="Genomic_DNA"/>
</dbReference>
<reference evidence="2" key="3">
    <citation type="submission" date="2025-08" db="UniProtKB">
        <authorList>
            <consortium name="Ensembl"/>
        </authorList>
    </citation>
    <scope>IDENTIFICATION</scope>
</reference>
<keyword evidence="3" id="KW-1185">Reference proteome</keyword>
<dbReference type="Proteomes" id="UP000008144">
    <property type="component" value="Chromosome 4"/>
</dbReference>
<dbReference type="Gene3D" id="1.20.1270.280">
    <property type="match status" value="1"/>
</dbReference>
<evidence type="ECO:0000259" key="1">
    <source>
        <dbReference type="Pfam" id="PF18199"/>
    </source>
</evidence>
<dbReference type="HOGENOM" id="CLU_1307313_0_0_1"/>
<name>H2XRZ8_CIOIN</name>
<dbReference type="Ensembl" id="ENSCINT00000035708.1">
    <property type="protein sequence ID" value="ENSCINP00000032432.1"/>
    <property type="gene ID" value="ENSCING00000019957.1"/>
</dbReference>
<accession>H2XRZ8</accession>
<reference evidence="3" key="1">
    <citation type="journal article" date="2002" name="Science">
        <title>The draft genome of Ciona intestinalis: insights into chordate and vertebrate origins.</title>
        <authorList>
            <person name="Dehal P."/>
            <person name="Satou Y."/>
            <person name="Campbell R.K."/>
            <person name="Chapman J."/>
            <person name="Degnan B."/>
            <person name="De Tomaso A."/>
            <person name="Davidson B."/>
            <person name="Di Gregorio A."/>
            <person name="Gelpke M."/>
            <person name="Goodstein D.M."/>
            <person name="Harafuji N."/>
            <person name="Hastings K.E."/>
            <person name="Ho I."/>
            <person name="Hotta K."/>
            <person name="Huang W."/>
            <person name="Kawashima T."/>
            <person name="Lemaire P."/>
            <person name="Martinez D."/>
            <person name="Meinertzhagen I.A."/>
            <person name="Necula S."/>
            <person name="Nonaka M."/>
            <person name="Putnam N."/>
            <person name="Rash S."/>
            <person name="Saiga H."/>
            <person name="Satake M."/>
            <person name="Terry A."/>
            <person name="Yamada L."/>
            <person name="Wang H.G."/>
            <person name="Awazu S."/>
            <person name="Azumi K."/>
            <person name="Boore J."/>
            <person name="Branno M."/>
            <person name="Chin-Bow S."/>
            <person name="DeSantis R."/>
            <person name="Doyle S."/>
            <person name="Francino P."/>
            <person name="Keys D.N."/>
            <person name="Haga S."/>
            <person name="Hayashi H."/>
            <person name="Hino K."/>
            <person name="Imai K.S."/>
            <person name="Inaba K."/>
            <person name="Kano S."/>
            <person name="Kobayashi K."/>
            <person name="Kobayashi M."/>
            <person name="Lee B.I."/>
            <person name="Makabe K.W."/>
            <person name="Manohar C."/>
            <person name="Matassi G."/>
            <person name="Medina M."/>
            <person name="Mochizuki Y."/>
            <person name="Mount S."/>
            <person name="Morishita T."/>
            <person name="Miura S."/>
            <person name="Nakayama A."/>
            <person name="Nishizaka S."/>
            <person name="Nomoto H."/>
            <person name="Ohta F."/>
            <person name="Oishi K."/>
            <person name="Rigoutsos I."/>
            <person name="Sano M."/>
            <person name="Sasaki A."/>
            <person name="Sasakura Y."/>
            <person name="Shoguchi E."/>
            <person name="Shin-i T."/>
            <person name="Spagnuolo A."/>
            <person name="Stainier D."/>
            <person name="Suzuki M.M."/>
            <person name="Tassy O."/>
            <person name="Takatori N."/>
            <person name="Tokuoka M."/>
            <person name="Yagi K."/>
            <person name="Yoshizaki F."/>
            <person name="Wada S."/>
            <person name="Zhang C."/>
            <person name="Hyatt P.D."/>
            <person name="Larimer F."/>
            <person name="Detter C."/>
            <person name="Doggett N."/>
            <person name="Glavina T."/>
            <person name="Hawkins T."/>
            <person name="Richardson P."/>
            <person name="Lucas S."/>
            <person name="Kohara Y."/>
            <person name="Levine M."/>
            <person name="Satoh N."/>
            <person name="Rokhsar D.S."/>
        </authorList>
    </citation>
    <scope>NUCLEOTIDE SEQUENCE [LARGE SCALE GENOMIC DNA]</scope>
</reference>
<evidence type="ECO:0000313" key="3">
    <source>
        <dbReference type="Proteomes" id="UP000008144"/>
    </source>
</evidence>